<accession>A0A147JVY6</accession>
<dbReference type="PIRSF" id="PIRSF006421">
    <property type="entry name" value="UCP006421"/>
    <property type="match status" value="1"/>
</dbReference>
<proteinExistence type="predicted"/>
<dbReference type="InterPro" id="IPR003374">
    <property type="entry name" value="ApbE-like_sf"/>
</dbReference>
<evidence type="ECO:0000313" key="2">
    <source>
        <dbReference type="Proteomes" id="UP000074294"/>
    </source>
</evidence>
<name>A0A147JVY6_HADYE</name>
<dbReference type="STRING" id="1776334.APZ16_02255"/>
<dbReference type="SUPFAM" id="SSF143631">
    <property type="entry name" value="ApbE-like"/>
    <property type="match status" value="1"/>
</dbReference>
<dbReference type="EMBL" id="LQMQ01000037">
    <property type="protein sequence ID" value="KUO40686.1"/>
    <property type="molecule type" value="Genomic_DNA"/>
</dbReference>
<evidence type="ECO:0000313" key="1">
    <source>
        <dbReference type="EMBL" id="KUO40686.1"/>
    </source>
</evidence>
<gene>
    <name evidence="1" type="ORF">APZ16_02255</name>
</gene>
<dbReference type="Proteomes" id="UP000074294">
    <property type="component" value="Unassembled WGS sequence"/>
</dbReference>
<dbReference type="Gene3D" id="3.10.520.10">
    <property type="entry name" value="ApbE-like domains"/>
    <property type="match status" value="1"/>
</dbReference>
<reference evidence="1 2" key="1">
    <citation type="journal article" date="2016" name="Nat. Microbiol.">
        <title>Genomic inference of the metabolism of cosmopolitan subsurface Archaea, Hadesarchaea.</title>
        <authorList>
            <person name="Baker B.J."/>
            <person name="Saw J.H."/>
            <person name="Lind A.E."/>
            <person name="Lazar C.S."/>
            <person name="Hinrichs K.-U."/>
            <person name="Teske A.P."/>
            <person name="Ettema T.J."/>
        </authorList>
    </citation>
    <scope>NUCLEOTIDE SEQUENCE [LARGE SCALE GENOMIC DNA]</scope>
</reference>
<protein>
    <submittedName>
        <fullName evidence="1">Uncharacterized protein</fullName>
    </submittedName>
</protein>
<comment type="caution">
    <text evidence="1">The sequence shown here is derived from an EMBL/GenBank/DDBJ whole genome shotgun (WGS) entry which is preliminary data.</text>
</comment>
<dbReference type="AlphaFoldDB" id="A0A147JVY6"/>
<organism evidence="1 2">
    <name type="scientific">Hadarchaeum yellowstonense</name>
    <dbReference type="NCBI Taxonomy" id="1776334"/>
    <lineage>
        <taxon>Archaea</taxon>
        <taxon>Methanobacteriati</taxon>
        <taxon>Candidatus Hadarchaeota</taxon>
        <taxon>Candidatus Hadarchaeia</taxon>
        <taxon>Candidatus Hadarchaeales</taxon>
        <taxon>Candidatus Hadarchaeaceae</taxon>
        <taxon>Candidatus Hadarchaeum</taxon>
    </lineage>
</organism>
<sequence length="259" mass="27510">MVVTFDRTWSFKETNLRIKCDLERAIDAAIHAALQARLEIESLILRHPEFRWSLEPIDLEGKQPRIIELMLRAGRLANVGPFAAVAGAISQVAAEAALAAGAKNILVDNGGDIAIAGSRDFRVGIFAGTAEGSGRLGFLVRREELPMGICTSSGTVGHSLSFGWADAAVAIADDAALADAAATSIGNAVQGADVRQSVRSGLDRAREIPGLRGCLIIREKYIGVWGKIPELFGIGPGSKELLTTLEKYKIYGSGVETIV</sequence>
<dbReference type="InterPro" id="IPR007183">
    <property type="entry name" value="UPF0280"/>
</dbReference>